<sequence length="247" mass="26942">MQATMLPFPDRLQAGQLLSRQLEKYAGRRDVIVLALPRGGVPVGYAIAASLESPLDVFLVGKLGVPGHEDMALGAVSSRGVCVLRPETIAMMDIPPDVIEATARRELREIQRRERAYRAIRPQLELKDRVVIVADDGLVTGATMLAAVRALRHEHPAQIIVAIPVGTGDSIAELRLEADAVICQEVPEWMSSIEQWYTDSAPLDDVQVMDYLQKAAQWRIPDDVGMPPPLSVSPASNASNVPMRDAP</sequence>
<feature type="region of interest" description="Disordered" evidence="1">
    <location>
        <begin position="227"/>
        <end position="247"/>
    </location>
</feature>
<dbReference type="Proteomes" id="UP000266327">
    <property type="component" value="Unassembled WGS sequence"/>
</dbReference>
<dbReference type="InterPro" id="IPR029057">
    <property type="entry name" value="PRTase-like"/>
</dbReference>
<dbReference type="Gene3D" id="3.40.50.2020">
    <property type="match status" value="1"/>
</dbReference>
<name>A0A3A3FZJ5_9BURK</name>
<evidence type="ECO:0000313" key="4">
    <source>
        <dbReference type="Proteomes" id="UP000266327"/>
    </source>
</evidence>
<gene>
    <name evidence="3" type="ORF">D3878_08285</name>
</gene>
<dbReference type="OrthoDB" id="9810066at2"/>
<organism evidence="3 4">
    <name type="scientific">Noviherbaspirillum sedimenti</name>
    <dbReference type="NCBI Taxonomy" id="2320865"/>
    <lineage>
        <taxon>Bacteria</taxon>
        <taxon>Pseudomonadati</taxon>
        <taxon>Pseudomonadota</taxon>
        <taxon>Betaproteobacteria</taxon>
        <taxon>Burkholderiales</taxon>
        <taxon>Oxalobacteraceae</taxon>
        <taxon>Noviherbaspirillum</taxon>
    </lineage>
</organism>
<dbReference type="AlphaFoldDB" id="A0A3A3FZJ5"/>
<comment type="caution">
    <text evidence="3">The sequence shown here is derived from an EMBL/GenBank/DDBJ whole genome shotgun (WGS) entry which is preliminary data.</text>
</comment>
<dbReference type="InterPro" id="IPR000836">
    <property type="entry name" value="PRTase_dom"/>
</dbReference>
<evidence type="ECO:0000256" key="1">
    <source>
        <dbReference type="SAM" id="MobiDB-lite"/>
    </source>
</evidence>
<evidence type="ECO:0000313" key="3">
    <source>
        <dbReference type="EMBL" id="RJG01583.1"/>
    </source>
</evidence>
<dbReference type="CDD" id="cd06223">
    <property type="entry name" value="PRTases_typeI"/>
    <property type="match status" value="1"/>
</dbReference>
<dbReference type="Gene3D" id="3.30.1310.20">
    <property type="entry name" value="PRTase-like"/>
    <property type="match status" value="1"/>
</dbReference>
<dbReference type="EMBL" id="QYUQ01000002">
    <property type="protein sequence ID" value="RJG01583.1"/>
    <property type="molecule type" value="Genomic_DNA"/>
</dbReference>
<accession>A0A3A3FZJ5</accession>
<feature type="domain" description="Phosphoribosyltransferase" evidence="2">
    <location>
        <begin position="13"/>
        <end position="192"/>
    </location>
</feature>
<reference evidence="4" key="1">
    <citation type="submission" date="2018-09" db="EMBL/GenBank/DDBJ databases">
        <authorList>
            <person name="Zhu H."/>
        </authorList>
    </citation>
    <scope>NUCLEOTIDE SEQUENCE [LARGE SCALE GENOMIC DNA]</scope>
    <source>
        <strain evidence="4">K1S02-23</strain>
    </source>
</reference>
<keyword evidence="3" id="KW-0808">Transferase</keyword>
<protein>
    <submittedName>
        <fullName evidence="3">Phosphoribosyltransferase</fullName>
    </submittedName>
</protein>
<dbReference type="Pfam" id="PF00156">
    <property type="entry name" value="Pribosyltran"/>
    <property type="match status" value="1"/>
</dbReference>
<dbReference type="GO" id="GO:0016757">
    <property type="term" value="F:glycosyltransferase activity"/>
    <property type="evidence" value="ECO:0007669"/>
    <property type="project" value="UniProtKB-KW"/>
</dbReference>
<proteinExistence type="predicted"/>
<keyword evidence="3" id="KW-0328">Glycosyltransferase</keyword>
<keyword evidence="4" id="KW-1185">Reference proteome</keyword>
<dbReference type="SUPFAM" id="SSF53271">
    <property type="entry name" value="PRTase-like"/>
    <property type="match status" value="1"/>
</dbReference>
<evidence type="ECO:0000259" key="2">
    <source>
        <dbReference type="Pfam" id="PF00156"/>
    </source>
</evidence>